<dbReference type="EMBL" id="JAGPXE010000013">
    <property type="protein sequence ID" value="MBQ0927534.1"/>
    <property type="molecule type" value="Genomic_DNA"/>
</dbReference>
<proteinExistence type="predicted"/>
<evidence type="ECO:0000313" key="2">
    <source>
        <dbReference type="EMBL" id="MBQ0927534.1"/>
    </source>
</evidence>
<comment type="caution">
    <text evidence="2">The sequence shown here is derived from an EMBL/GenBank/DDBJ whole genome shotgun (WGS) entry which is preliminary data.</text>
</comment>
<evidence type="ECO:0000313" key="3">
    <source>
        <dbReference type="Proteomes" id="UP000674084"/>
    </source>
</evidence>
<dbReference type="RefSeq" id="WP_210972586.1">
    <property type="nucleotide sequence ID" value="NZ_JAGPXE010000013.1"/>
</dbReference>
<dbReference type="Pfam" id="PF02467">
    <property type="entry name" value="Whib"/>
    <property type="match status" value="1"/>
</dbReference>
<dbReference type="InterPro" id="IPR034768">
    <property type="entry name" value="4FE4S_WBL"/>
</dbReference>
<evidence type="ECO:0000259" key="1">
    <source>
        <dbReference type="PROSITE" id="PS51674"/>
    </source>
</evidence>
<feature type="domain" description="4Fe-4S Wbl-type" evidence="1">
    <location>
        <begin position="10"/>
        <end position="78"/>
    </location>
</feature>
<accession>A0ABS5DMK5</accession>
<gene>
    <name evidence="2" type="ORF">KBO27_26650</name>
</gene>
<keyword evidence="3" id="KW-1185">Reference proteome</keyword>
<protein>
    <submittedName>
        <fullName evidence="2">WhiB family transcriptional regulator</fullName>
    </submittedName>
</protein>
<dbReference type="PROSITE" id="PS51674">
    <property type="entry name" value="4FE4S_WBL"/>
    <property type="match status" value="1"/>
</dbReference>
<sequence length="123" mass="14229">MSAHWEDRAACHGTMLELWFGPDDYDEPVDQTRWRQRRATEFCARCPVWTECLSAELVRPLSEQHGIRGGLTPRARERLLARWREAGLVPEHRPPDDVDLVRTLLTESGESDLLPARRYCSSN</sequence>
<reference evidence="2 3" key="1">
    <citation type="submission" date="2021-04" db="EMBL/GenBank/DDBJ databases">
        <title>Whole-genome sequencing of Saccharopolyspora endophytica KCTC 19397.</title>
        <authorList>
            <person name="Ay H."/>
            <person name="Saygin H."/>
            <person name="Sahin N."/>
        </authorList>
    </citation>
    <scope>NUCLEOTIDE SEQUENCE [LARGE SCALE GENOMIC DNA]</scope>
    <source>
        <strain evidence="2 3">KCTC 19397</strain>
    </source>
</reference>
<name>A0ABS5DMK5_9PSEU</name>
<organism evidence="2 3">
    <name type="scientific">Saccharopolyspora endophytica</name>
    <dbReference type="NCBI Taxonomy" id="543886"/>
    <lineage>
        <taxon>Bacteria</taxon>
        <taxon>Bacillati</taxon>
        <taxon>Actinomycetota</taxon>
        <taxon>Actinomycetes</taxon>
        <taxon>Pseudonocardiales</taxon>
        <taxon>Pseudonocardiaceae</taxon>
        <taxon>Saccharopolyspora</taxon>
    </lineage>
</organism>
<dbReference type="Proteomes" id="UP000674084">
    <property type="component" value="Unassembled WGS sequence"/>
</dbReference>